<evidence type="ECO:0000313" key="1">
    <source>
        <dbReference type="EMBL" id="MCC9644590.1"/>
    </source>
</evidence>
<keyword evidence="2" id="KW-1185">Reference proteome</keyword>
<accession>A0ABS8NM00</accession>
<dbReference type="Proteomes" id="UP001430306">
    <property type="component" value="Unassembled WGS sequence"/>
</dbReference>
<dbReference type="InterPro" id="IPR013783">
    <property type="entry name" value="Ig-like_fold"/>
</dbReference>
<evidence type="ECO:0000313" key="2">
    <source>
        <dbReference type="Proteomes" id="UP001430306"/>
    </source>
</evidence>
<dbReference type="RefSeq" id="WP_230276306.1">
    <property type="nucleotide sequence ID" value="NZ_JAJKFW010000057.1"/>
</dbReference>
<protein>
    <submittedName>
        <fullName evidence="1">DUF1573 domain-containing protein</fullName>
    </submittedName>
</protein>
<gene>
    <name evidence="1" type="ORF">LOC71_20135</name>
</gene>
<dbReference type="Gene3D" id="2.60.40.10">
    <property type="entry name" value="Immunoglobulins"/>
    <property type="match status" value="1"/>
</dbReference>
<name>A0ABS8NM00_9BACT</name>
<sequence>MKLSSSKITNSYTIDCGRVPASDTTQISVDVVNDTDEVDRFEGLILNCSCADAKFEEGPLLPGDTRRLTVALKPQKQLKRGEGAVQVSFKRAGAGKSNLRLTLNYAVADHFSFDSPFATLQYDRKTGPTKFTLPVFVDPAFDHDLLEVGCNNERVKAAFGDFDGSGFGQIHLDVPPNLSECFAVISMRHPSTSIQAECKVLIRPTQHLKLAPAKLLFKTSGDGSLAASLTVIRTVGDENATAPLETGSSQSKPIVEWSLEGRTRFGKVLDVSKSLCRVSIKIPVATREKLKLLSIRESGPEAKARKIQVSVRWGEYSVKENLPFKIFEESI</sequence>
<proteinExistence type="predicted"/>
<comment type="caution">
    <text evidence="1">The sequence shown here is derived from an EMBL/GenBank/DDBJ whole genome shotgun (WGS) entry which is preliminary data.</text>
</comment>
<reference evidence="1" key="1">
    <citation type="submission" date="2021-11" db="EMBL/GenBank/DDBJ databases">
        <title>Genome sequence.</title>
        <authorList>
            <person name="Sun Q."/>
        </authorList>
    </citation>
    <scope>NUCLEOTIDE SEQUENCE</scope>
    <source>
        <strain evidence="1">JC740</strain>
    </source>
</reference>
<dbReference type="EMBL" id="JAJKFW010000057">
    <property type="protein sequence ID" value="MCC9644590.1"/>
    <property type="molecule type" value="Genomic_DNA"/>
</dbReference>
<organism evidence="1 2">
    <name type="scientific">Rhodopirellula halodulae</name>
    <dbReference type="NCBI Taxonomy" id="2894198"/>
    <lineage>
        <taxon>Bacteria</taxon>
        <taxon>Pseudomonadati</taxon>
        <taxon>Planctomycetota</taxon>
        <taxon>Planctomycetia</taxon>
        <taxon>Pirellulales</taxon>
        <taxon>Pirellulaceae</taxon>
        <taxon>Rhodopirellula</taxon>
    </lineage>
</organism>